<dbReference type="AlphaFoldDB" id="A0A4R9H6G6"/>
<gene>
    <name evidence="2" type="ORF">EHO65_06925</name>
</gene>
<proteinExistence type="predicted"/>
<protein>
    <recommendedName>
        <fullName evidence="4">DUF4136 domain-containing protein</fullName>
    </recommendedName>
</protein>
<evidence type="ECO:0000313" key="2">
    <source>
        <dbReference type="EMBL" id="TGK41158.1"/>
    </source>
</evidence>
<evidence type="ECO:0000256" key="1">
    <source>
        <dbReference type="SAM" id="SignalP"/>
    </source>
</evidence>
<evidence type="ECO:0000313" key="3">
    <source>
        <dbReference type="Proteomes" id="UP000298097"/>
    </source>
</evidence>
<evidence type="ECO:0008006" key="4">
    <source>
        <dbReference type="Google" id="ProtNLM"/>
    </source>
</evidence>
<dbReference type="Proteomes" id="UP000298097">
    <property type="component" value="Unassembled WGS sequence"/>
</dbReference>
<feature type="chain" id="PRO_5020826326" description="DUF4136 domain-containing protein" evidence="1">
    <location>
        <begin position="22"/>
        <end position="181"/>
    </location>
</feature>
<dbReference type="RefSeq" id="WP_135773411.1">
    <property type="nucleotide sequence ID" value="NZ_RQEY01000012.1"/>
</dbReference>
<feature type="signal peptide" evidence="1">
    <location>
        <begin position="1"/>
        <end position="21"/>
    </location>
</feature>
<keyword evidence="1" id="KW-0732">Signal</keyword>
<organism evidence="2 3">
    <name type="scientific">Leptospira andrefontaineae</name>
    <dbReference type="NCBI Taxonomy" id="2484976"/>
    <lineage>
        <taxon>Bacteria</taxon>
        <taxon>Pseudomonadati</taxon>
        <taxon>Spirochaetota</taxon>
        <taxon>Spirochaetia</taxon>
        <taxon>Leptospirales</taxon>
        <taxon>Leptospiraceae</taxon>
        <taxon>Leptospira</taxon>
    </lineage>
</organism>
<keyword evidence="3" id="KW-1185">Reference proteome</keyword>
<dbReference type="OrthoDB" id="345751at2"/>
<dbReference type="EMBL" id="RQEY01000012">
    <property type="protein sequence ID" value="TGK41158.1"/>
    <property type="molecule type" value="Genomic_DNA"/>
</dbReference>
<sequence>MKKIFRNVITLSLFLAFANCAANVITLSNSKSVISPRTGKFKILYDTDDIKAEFLAKVVLYKLKKMGFKEENREPDFIVYVAYTVRPSVKENYSHHSTNTGPLIKYLKIVFGDKKKKLLWEGESFEESSCPNIIITSPELVTEIFQFYPQDFSNKETIHSRSNVETTEIRNAFPEENWACD</sequence>
<reference evidence="2" key="1">
    <citation type="journal article" date="2019" name="PLoS Negl. Trop. Dis.">
        <title>Revisiting the worldwide diversity of Leptospira species in the environment.</title>
        <authorList>
            <person name="Vincent A.T."/>
            <person name="Schiettekatte O."/>
            <person name="Bourhy P."/>
            <person name="Veyrier F.J."/>
            <person name="Picardeau M."/>
        </authorList>
    </citation>
    <scope>NUCLEOTIDE SEQUENCE [LARGE SCALE GENOMIC DNA]</scope>
    <source>
        <strain evidence="2">201800301</strain>
    </source>
</reference>
<accession>A0A4R9H6G6</accession>
<comment type="caution">
    <text evidence="2">The sequence shown here is derived from an EMBL/GenBank/DDBJ whole genome shotgun (WGS) entry which is preliminary data.</text>
</comment>
<name>A0A4R9H6G6_9LEPT</name>